<organism evidence="2 3">
    <name type="scientific">Anopheles melas</name>
    <dbReference type="NCBI Taxonomy" id="34690"/>
    <lineage>
        <taxon>Eukaryota</taxon>
        <taxon>Metazoa</taxon>
        <taxon>Ecdysozoa</taxon>
        <taxon>Arthropoda</taxon>
        <taxon>Hexapoda</taxon>
        <taxon>Insecta</taxon>
        <taxon>Pterygota</taxon>
        <taxon>Neoptera</taxon>
        <taxon>Endopterygota</taxon>
        <taxon>Diptera</taxon>
        <taxon>Nematocera</taxon>
        <taxon>Culicoidea</taxon>
        <taxon>Culicidae</taxon>
        <taxon>Anophelinae</taxon>
        <taxon>Anopheles</taxon>
    </lineage>
</organism>
<feature type="region of interest" description="Disordered" evidence="1">
    <location>
        <begin position="1"/>
        <end position="30"/>
    </location>
</feature>
<proteinExistence type="predicted"/>
<evidence type="ECO:0000313" key="2">
    <source>
        <dbReference type="EnsemblMetazoa" id="AMEC009548-PA"/>
    </source>
</evidence>
<dbReference type="Proteomes" id="UP000075902">
    <property type="component" value="Unassembled WGS sequence"/>
</dbReference>
<evidence type="ECO:0000256" key="1">
    <source>
        <dbReference type="SAM" id="MobiDB-lite"/>
    </source>
</evidence>
<dbReference type="VEuPathDB" id="VectorBase:AMEC009548"/>
<evidence type="ECO:0000313" key="3">
    <source>
        <dbReference type="Proteomes" id="UP000075902"/>
    </source>
</evidence>
<reference evidence="3" key="1">
    <citation type="submission" date="2014-01" db="EMBL/GenBank/DDBJ databases">
        <title>The Genome Sequence of Anopheles melas CM1001059_A (V2).</title>
        <authorList>
            <consortium name="The Broad Institute Genomics Platform"/>
            <person name="Neafsey D.E."/>
            <person name="Besansky N."/>
            <person name="Howell P."/>
            <person name="Walton C."/>
            <person name="Young S.K."/>
            <person name="Zeng Q."/>
            <person name="Gargeya S."/>
            <person name="Fitzgerald M."/>
            <person name="Haas B."/>
            <person name="Abouelleil A."/>
            <person name="Allen A.W."/>
            <person name="Alvarado L."/>
            <person name="Arachchi H.M."/>
            <person name="Berlin A.M."/>
            <person name="Chapman S.B."/>
            <person name="Gainer-Dewar J."/>
            <person name="Goldberg J."/>
            <person name="Griggs A."/>
            <person name="Gujja S."/>
            <person name="Hansen M."/>
            <person name="Howarth C."/>
            <person name="Imamovic A."/>
            <person name="Ireland A."/>
            <person name="Larimer J."/>
            <person name="McCowan C."/>
            <person name="Murphy C."/>
            <person name="Pearson M."/>
            <person name="Poon T.W."/>
            <person name="Priest M."/>
            <person name="Roberts A."/>
            <person name="Saif S."/>
            <person name="Shea T."/>
            <person name="Sisk P."/>
            <person name="Sykes S."/>
            <person name="Wortman J."/>
            <person name="Nusbaum C."/>
            <person name="Birren B."/>
        </authorList>
    </citation>
    <scope>NUCLEOTIDE SEQUENCE [LARGE SCALE GENOMIC DNA]</scope>
    <source>
        <strain evidence="3">CM1001059</strain>
    </source>
</reference>
<feature type="compositionally biased region" description="Acidic residues" evidence="1">
    <location>
        <begin position="1"/>
        <end position="26"/>
    </location>
</feature>
<dbReference type="EnsemblMetazoa" id="AMEC009548-RA">
    <property type="protein sequence ID" value="AMEC009548-PA"/>
    <property type="gene ID" value="AMEC009548"/>
</dbReference>
<reference evidence="2" key="2">
    <citation type="submission" date="2020-05" db="UniProtKB">
        <authorList>
            <consortium name="EnsemblMetazoa"/>
        </authorList>
    </citation>
    <scope>IDENTIFICATION</scope>
    <source>
        <strain evidence="2">CM1001059</strain>
    </source>
</reference>
<dbReference type="AlphaFoldDB" id="A0A182TWG3"/>
<sequence>MQEADPDTDCDGDGVDEDVAMAELEPDPPVVVDRARTSSLLLPVADEPPVTAVGRAVLPPTATDRAIPVLSESVVKWPPAEAPLLAFSGVPAIVPALVNDPVPTKADVVMPVTPVVLVSAADAPIPPVPTPAPPPPPPVLNVAVVAVVPF</sequence>
<accession>A0A182TWG3</accession>
<name>A0A182TWG3_9DIPT</name>
<protein>
    <submittedName>
        <fullName evidence="2">Uncharacterized protein</fullName>
    </submittedName>
</protein>
<keyword evidence="3" id="KW-1185">Reference proteome</keyword>